<evidence type="ECO:0000259" key="9">
    <source>
        <dbReference type="Pfam" id="PF23559"/>
    </source>
</evidence>
<reference evidence="11 12" key="1">
    <citation type="journal article" date="2014" name="Science">
        <title>Plant genetics. Early allopolyploid evolution in the post-Neolithic Brassica napus oilseed genome.</title>
        <authorList>
            <person name="Chalhoub B."/>
            <person name="Denoeud F."/>
            <person name="Liu S."/>
            <person name="Parkin I.A."/>
            <person name="Tang H."/>
            <person name="Wang X."/>
            <person name="Chiquet J."/>
            <person name="Belcram H."/>
            <person name="Tong C."/>
            <person name="Samans B."/>
            <person name="Correa M."/>
            <person name="Da Silva C."/>
            <person name="Just J."/>
            <person name="Falentin C."/>
            <person name="Koh C.S."/>
            <person name="Le Clainche I."/>
            <person name="Bernard M."/>
            <person name="Bento P."/>
            <person name="Noel B."/>
            <person name="Labadie K."/>
            <person name="Alberti A."/>
            <person name="Charles M."/>
            <person name="Arnaud D."/>
            <person name="Guo H."/>
            <person name="Daviaud C."/>
            <person name="Alamery S."/>
            <person name="Jabbari K."/>
            <person name="Zhao M."/>
            <person name="Edger P.P."/>
            <person name="Chelaifa H."/>
            <person name="Tack D."/>
            <person name="Lassalle G."/>
            <person name="Mestiri I."/>
            <person name="Schnel N."/>
            <person name="Le Paslier M.C."/>
            <person name="Fan G."/>
            <person name="Renault V."/>
            <person name="Bayer P.E."/>
            <person name="Golicz A.A."/>
            <person name="Manoli S."/>
            <person name="Lee T.H."/>
            <person name="Thi V.H."/>
            <person name="Chalabi S."/>
            <person name="Hu Q."/>
            <person name="Fan C."/>
            <person name="Tollenaere R."/>
            <person name="Lu Y."/>
            <person name="Battail C."/>
            <person name="Shen J."/>
            <person name="Sidebottom C.H."/>
            <person name="Wang X."/>
            <person name="Canaguier A."/>
            <person name="Chauveau A."/>
            <person name="Berard A."/>
            <person name="Deniot G."/>
            <person name="Guan M."/>
            <person name="Liu Z."/>
            <person name="Sun F."/>
            <person name="Lim Y.P."/>
            <person name="Lyons E."/>
            <person name="Town C.D."/>
            <person name="Bancroft I."/>
            <person name="Wang X."/>
            <person name="Meng J."/>
            <person name="Ma J."/>
            <person name="Pires J.C."/>
            <person name="King G.J."/>
            <person name="Brunel D."/>
            <person name="Delourme R."/>
            <person name="Renard M."/>
            <person name="Aury J.M."/>
            <person name="Adams K.L."/>
            <person name="Batley J."/>
            <person name="Snowdon R.J."/>
            <person name="Tost J."/>
            <person name="Edwards D."/>
            <person name="Zhou Y."/>
            <person name="Hua W."/>
            <person name="Sharpe A.G."/>
            <person name="Paterson A.H."/>
            <person name="Guan C."/>
            <person name="Wincker P."/>
        </authorList>
    </citation>
    <scope>NUCLEOTIDE SEQUENCE [LARGE SCALE GENOMIC DNA]</scope>
    <source>
        <strain evidence="12">cv. Darmor-bzh</strain>
    </source>
</reference>
<dbReference type="Pfam" id="PF00931">
    <property type="entry name" value="NB-ARC"/>
    <property type="match status" value="1"/>
</dbReference>
<organism evidence="11 12">
    <name type="scientific">Brassica napus</name>
    <name type="common">Rape</name>
    <dbReference type="NCBI Taxonomy" id="3708"/>
    <lineage>
        <taxon>Eukaryota</taxon>
        <taxon>Viridiplantae</taxon>
        <taxon>Streptophyta</taxon>
        <taxon>Embryophyta</taxon>
        <taxon>Tracheophyta</taxon>
        <taxon>Spermatophyta</taxon>
        <taxon>Magnoliopsida</taxon>
        <taxon>eudicotyledons</taxon>
        <taxon>Gunneridae</taxon>
        <taxon>Pentapetalae</taxon>
        <taxon>rosids</taxon>
        <taxon>malvids</taxon>
        <taxon>Brassicales</taxon>
        <taxon>Brassicaceae</taxon>
        <taxon>Brassiceae</taxon>
        <taxon>Brassica</taxon>
    </lineage>
</organism>
<gene>
    <name evidence="11" type="primary">BnaA02g25160D</name>
    <name evidence="10" type="ORF">DARMORV10_A02P31040.1</name>
    <name evidence="11" type="ORF">GSBRNA2T00041670001</name>
</gene>
<dbReference type="OMA" id="IEWEENI"/>
<evidence type="ECO:0000259" key="8">
    <source>
        <dbReference type="Pfam" id="PF00931"/>
    </source>
</evidence>
<proteinExistence type="inferred from homology"/>
<dbReference type="Gene3D" id="1.10.8.430">
    <property type="entry name" value="Helical domain of apoptotic protease-activating factors"/>
    <property type="match status" value="1"/>
</dbReference>
<dbReference type="InterPro" id="IPR042197">
    <property type="entry name" value="Apaf_helical"/>
</dbReference>
<reference evidence="10" key="3">
    <citation type="submission" date="2021-01" db="EMBL/GenBank/DDBJ databases">
        <authorList>
            <consortium name="Genoscope - CEA"/>
            <person name="William W."/>
        </authorList>
    </citation>
    <scope>NUCLEOTIDE SEQUENCE</scope>
</reference>
<feature type="coiled-coil region" evidence="7">
    <location>
        <begin position="32"/>
        <end position="63"/>
    </location>
</feature>
<dbReference type="GO" id="GO:0043531">
    <property type="term" value="F:ADP binding"/>
    <property type="evidence" value="ECO:0007669"/>
    <property type="project" value="InterPro"/>
</dbReference>
<evidence type="ECO:0000256" key="4">
    <source>
        <dbReference type="ARBA" id="ARBA00022741"/>
    </source>
</evidence>
<dbReference type="Gene3D" id="3.80.10.10">
    <property type="entry name" value="Ribonuclease Inhibitor"/>
    <property type="match status" value="2"/>
</dbReference>
<evidence type="ECO:0000256" key="2">
    <source>
        <dbReference type="ARBA" id="ARBA00022614"/>
    </source>
</evidence>
<dbReference type="Gene3D" id="3.40.50.300">
    <property type="entry name" value="P-loop containing nucleotide triphosphate hydrolases"/>
    <property type="match status" value="1"/>
</dbReference>
<dbReference type="SUPFAM" id="SSF52540">
    <property type="entry name" value="P-loop containing nucleoside triphosphate hydrolases"/>
    <property type="match status" value="1"/>
</dbReference>
<evidence type="ECO:0000256" key="7">
    <source>
        <dbReference type="SAM" id="Coils"/>
    </source>
</evidence>
<dbReference type="PRINTS" id="PR00364">
    <property type="entry name" value="DISEASERSIST"/>
</dbReference>
<dbReference type="InterPro" id="IPR058922">
    <property type="entry name" value="WHD_DRP"/>
</dbReference>
<comment type="similarity">
    <text evidence="1">Belongs to the disease resistance NB-LRR family.</text>
</comment>
<keyword evidence="6" id="KW-0067">ATP-binding</keyword>
<keyword evidence="4" id="KW-0547">Nucleotide-binding</keyword>
<feature type="domain" description="NB-ARC" evidence="8">
    <location>
        <begin position="163"/>
        <end position="326"/>
    </location>
</feature>
<dbReference type="FunFam" id="1.10.10.10:FF:000322">
    <property type="entry name" value="Probable disease resistance protein At1g63360"/>
    <property type="match status" value="1"/>
</dbReference>
<protein>
    <submittedName>
        <fullName evidence="10">(rape) hypothetical protein</fullName>
    </submittedName>
    <submittedName>
        <fullName evidence="11">BnaA02g25160D protein</fullName>
    </submittedName>
</protein>
<evidence type="ECO:0000256" key="5">
    <source>
        <dbReference type="ARBA" id="ARBA00022821"/>
    </source>
</evidence>
<dbReference type="KEGG" id="bna:106400719"/>
<dbReference type="EMBL" id="LK032228">
    <property type="protein sequence ID" value="CDY28960.1"/>
    <property type="molecule type" value="Genomic_DNA"/>
</dbReference>
<dbReference type="SUPFAM" id="SSF52058">
    <property type="entry name" value="L domain-like"/>
    <property type="match status" value="1"/>
</dbReference>
<keyword evidence="7" id="KW-0175">Coiled coil</keyword>
<evidence type="ECO:0000313" key="12">
    <source>
        <dbReference type="Proteomes" id="UP000028999"/>
    </source>
</evidence>
<dbReference type="InterPro" id="IPR032675">
    <property type="entry name" value="LRR_dom_sf"/>
</dbReference>
<dbReference type="PANTHER" id="PTHR33463:SF220">
    <property type="entry name" value="NB-ARC DOMAIN-CONTAINING PROTEIN"/>
    <property type="match status" value="1"/>
</dbReference>
<dbReference type="Gramene" id="CDY28960">
    <property type="protein sequence ID" value="CDY28960"/>
    <property type="gene ID" value="GSBRNA2T00041670001"/>
</dbReference>
<dbReference type="EMBL" id="HG994356">
    <property type="protein sequence ID" value="CAF2142696.1"/>
    <property type="molecule type" value="Genomic_DNA"/>
</dbReference>
<name>A0A078GQZ4_BRANA</name>
<dbReference type="STRING" id="3708.A0A078GQZ4"/>
<reference evidence="11" key="2">
    <citation type="submission" date="2014-06" db="EMBL/GenBank/DDBJ databases">
        <authorList>
            <person name="Genoscope - CEA"/>
        </authorList>
    </citation>
    <scope>NUCLEOTIDE SEQUENCE</scope>
</reference>
<dbReference type="FunFam" id="1.10.8.430:FF:000003">
    <property type="entry name" value="Probable disease resistance protein At5g66910"/>
    <property type="match status" value="1"/>
</dbReference>
<dbReference type="Gene3D" id="1.10.10.10">
    <property type="entry name" value="Winged helix-like DNA-binding domain superfamily/Winged helix DNA-binding domain"/>
    <property type="match status" value="1"/>
</dbReference>
<evidence type="ECO:0000256" key="1">
    <source>
        <dbReference type="ARBA" id="ARBA00008894"/>
    </source>
</evidence>
<dbReference type="InterPro" id="IPR027417">
    <property type="entry name" value="P-loop_NTPase"/>
</dbReference>
<evidence type="ECO:0000313" key="11">
    <source>
        <dbReference type="EMBL" id="CDY28960.1"/>
    </source>
</evidence>
<dbReference type="InterPro" id="IPR001611">
    <property type="entry name" value="Leu-rich_rpt"/>
</dbReference>
<dbReference type="InterPro" id="IPR050905">
    <property type="entry name" value="Plant_NBS-LRR"/>
</dbReference>
<dbReference type="PaxDb" id="3708-A0A078GQZ4"/>
<sequence length="892" mass="100888">MAEFVSAICSVVQCLTPCFNSWAAHARYVSKFDGYLNELRNALRDLEAKRNDVKHKVDDEELTGKVPLDEVKRWLSKFNTIKTETDRLVADASAEQQRRTTSGCCCNNITSTYRCGKKLSKMLREVQQLYSEQFSQGLTRRGTIPVVVEEPVRQTVGLDTKLASTWSLLMDEGTRMLGLYGFGGVGKTTLLTLISNKFVEVEDKFDVVIWVDVSKDVDILKIQDDIGKRLGLDDEKWCKETQRGKSLNIRRVLKEKKPRFVLLFDGLWKGVSLSAIGIPLRGKEYKIVFTTRQKDVCQKMGGIYRKVECLAEKDALDLLTQISGRDSLTSEMLSLAEKIAKKCYGLPLALQVIGKCLSSKTTEDEWRGVHEYLVRFPDQLEGMVDMFGVLKLSYDNLEEGDAQSCFLYCALFPMAYSIHQDELVEYWIGEGIIEVGRRRDRAKNRGAQIIDTLVRAGLLLKDDESNPKVYMHNIIREMALWIVSEIKDGQMYLVETDAGLRTLPPNTDWTIVSRMSLMNNDIQDIPDDPEFPDQALLMTLFLQNNKLVEIGCRFFVVMSALVVLDLSLNPDITKLPDQISELVSLRYLKLFGTRIKFLPEGFSKLLKLIHLDLELTSNLRSIRQISGLLKLQVLRFYGSAAALDGSLLKNLERLKSLQFLTITVREVDVLNAFLGSKELPRCTQGLDLGGLEISGVSGKSFAATFGELVTLSKLRMTDCDIKESDIEWEENIKVQCSSPVPSNQIIPRTIWFKNLSAVVLHSCLGLKDLTWLMYAANLESLEVKTSPKMKEVISQQKAGDLGVEPFQNLQVLELGFLNELESIYWTSLLFPRLQNVTITECPKLRKLPLNSTSVERVDALRIEVDDGWLVGVEWENGAEERFRLAIHTASIS</sequence>
<dbReference type="InterPro" id="IPR002182">
    <property type="entry name" value="NB-ARC"/>
</dbReference>
<keyword evidence="12" id="KW-1185">Reference proteome</keyword>
<dbReference type="GO" id="GO:0006952">
    <property type="term" value="P:defense response"/>
    <property type="evidence" value="ECO:0007669"/>
    <property type="project" value="UniProtKB-KW"/>
</dbReference>
<keyword evidence="2" id="KW-0433">Leucine-rich repeat</keyword>
<accession>A0A078GQZ4</accession>
<dbReference type="Proteomes" id="UP000028999">
    <property type="component" value="Unassembled WGS sequence"/>
</dbReference>
<dbReference type="FunFam" id="3.40.50.300:FF:001091">
    <property type="entry name" value="Probable disease resistance protein At1g61300"/>
    <property type="match status" value="1"/>
</dbReference>
<dbReference type="SMR" id="A0A078GQZ4"/>
<dbReference type="OrthoDB" id="664960at2759"/>
<keyword evidence="5" id="KW-0611">Plant defense</keyword>
<dbReference type="Proteomes" id="UP001295469">
    <property type="component" value="Chromosome A02"/>
</dbReference>
<dbReference type="Pfam" id="PF23559">
    <property type="entry name" value="WHD_DRP"/>
    <property type="match status" value="1"/>
</dbReference>
<dbReference type="InterPro" id="IPR036388">
    <property type="entry name" value="WH-like_DNA-bd_sf"/>
</dbReference>
<dbReference type="GO" id="GO:0005524">
    <property type="term" value="F:ATP binding"/>
    <property type="evidence" value="ECO:0007669"/>
    <property type="project" value="UniProtKB-KW"/>
</dbReference>
<keyword evidence="3" id="KW-0677">Repeat</keyword>
<feature type="domain" description="Disease resistance protein winged helix" evidence="9">
    <location>
        <begin position="411"/>
        <end position="479"/>
    </location>
</feature>
<evidence type="ECO:0000313" key="10">
    <source>
        <dbReference type="EMBL" id="CAF2142696.1"/>
    </source>
</evidence>
<evidence type="ECO:0000256" key="3">
    <source>
        <dbReference type="ARBA" id="ARBA00022737"/>
    </source>
</evidence>
<evidence type="ECO:0000256" key="6">
    <source>
        <dbReference type="ARBA" id="ARBA00022840"/>
    </source>
</evidence>
<dbReference type="Pfam" id="PF13855">
    <property type="entry name" value="LRR_8"/>
    <property type="match status" value="1"/>
</dbReference>
<dbReference type="PANTHER" id="PTHR33463">
    <property type="entry name" value="NB-ARC DOMAIN-CONTAINING PROTEIN-RELATED"/>
    <property type="match status" value="1"/>
</dbReference>
<dbReference type="AlphaFoldDB" id="A0A078GQZ4"/>